<keyword evidence="2" id="KW-1185">Reference proteome</keyword>
<evidence type="ECO:0000313" key="1">
    <source>
        <dbReference type="EMBL" id="AXE26224.1"/>
    </source>
</evidence>
<accession>A0A344U5Q3</accession>
<dbReference type="RefSeq" id="WP_114057399.1">
    <property type="nucleotide sequence ID" value="NZ_CP030862.1"/>
</dbReference>
<organism evidence="1 2">
    <name type="scientific">Streptomyces globosus</name>
    <dbReference type="NCBI Taxonomy" id="68209"/>
    <lineage>
        <taxon>Bacteria</taxon>
        <taxon>Bacillati</taxon>
        <taxon>Actinomycetota</taxon>
        <taxon>Actinomycetes</taxon>
        <taxon>Kitasatosporales</taxon>
        <taxon>Streptomycetaceae</taxon>
        <taxon>Streptomyces</taxon>
    </lineage>
</organism>
<dbReference type="OrthoDB" id="4275475at2"/>
<proteinExistence type="predicted"/>
<name>A0A344U5Q3_9ACTN</name>
<gene>
    <name evidence="1" type="ORF">C0216_24655</name>
</gene>
<evidence type="ECO:0000313" key="2">
    <source>
        <dbReference type="Proteomes" id="UP000252004"/>
    </source>
</evidence>
<protein>
    <submittedName>
        <fullName evidence="1">Uncharacterized protein</fullName>
    </submittedName>
</protein>
<dbReference type="EMBL" id="CP030862">
    <property type="protein sequence ID" value="AXE26224.1"/>
    <property type="molecule type" value="Genomic_DNA"/>
</dbReference>
<dbReference type="KEGG" id="sgz:C0216_24655"/>
<dbReference type="Proteomes" id="UP000252004">
    <property type="component" value="Chromosome"/>
</dbReference>
<reference evidence="1 2" key="1">
    <citation type="submission" date="2018-01" db="EMBL/GenBank/DDBJ databases">
        <title>Draft genome Sequence of streptomyces globosus LZH-48.</title>
        <authorList>
            <person name="Ran K."/>
            <person name="Li Z."/>
            <person name="Wei S."/>
            <person name="Dong R."/>
        </authorList>
    </citation>
    <scope>NUCLEOTIDE SEQUENCE [LARGE SCALE GENOMIC DNA]</scope>
    <source>
        <strain evidence="1 2">LZH-48</strain>
    </source>
</reference>
<sequence length="66" mass="7279">MAISNATDARQWEYVTYAPSGHRCTACKKLIKPLEPVRRGHADRSSGPPEVIYRHTGECLVKGVVA</sequence>
<dbReference type="AlphaFoldDB" id="A0A344U5Q3"/>